<evidence type="ECO:0000313" key="19">
    <source>
        <dbReference type="EMBL" id="QCE20587.1"/>
    </source>
</evidence>
<dbReference type="PROSITE" id="PS50507">
    <property type="entry name" value="RDRP_SSRNA_POS"/>
    <property type="match status" value="1"/>
</dbReference>
<dbReference type="Pfam" id="PF00548">
    <property type="entry name" value="Peptidase_C3"/>
    <property type="match status" value="1"/>
</dbReference>
<keyword evidence="12" id="KW-0067">ATP-binding</keyword>
<dbReference type="InterPro" id="IPR002745">
    <property type="entry name" value="Ptrans_KptA/Tpt1"/>
</dbReference>
<dbReference type="InterPro" id="IPR043128">
    <property type="entry name" value="Rev_trsase/Diguanyl_cyclase"/>
</dbReference>
<dbReference type="GO" id="GO:0004197">
    <property type="term" value="F:cysteine-type endopeptidase activity"/>
    <property type="evidence" value="ECO:0007669"/>
    <property type="project" value="InterPro"/>
</dbReference>
<evidence type="ECO:0000259" key="17">
    <source>
        <dbReference type="PROSITE" id="PS51218"/>
    </source>
</evidence>
<dbReference type="PROSITE" id="PS51218">
    <property type="entry name" value="SF3_HELICASE_2"/>
    <property type="match status" value="1"/>
</dbReference>
<dbReference type="GO" id="GO:0033644">
    <property type="term" value="C:host cell membrane"/>
    <property type="evidence" value="ECO:0007669"/>
    <property type="project" value="UniProtKB-SubCell"/>
</dbReference>
<dbReference type="InterPro" id="IPR004004">
    <property type="entry name" value="Helic/Pol/Pept_Calicivir-typ"/>
</dbReference>
<dbReference type="Gene3D" id="3.30.70.270">
    <property type="match status" value="1"/>
</dbReference>
<dbReference type="InterPro" id="IPR007094">
    <property type="entry name" value="RNA-dir_pol_PSvirus"/>
</dbReference>
<dbReference type="InterPro" id="IPR001205">
    <property type="entry name" value="RNA-dir_pol_C"/>
</dbReference>
<dbReference type="InterPro" id="IPR000605">
    <property type="entry name" value="Helicase_SF3_ssDNA/RNA_vir"/>
</dbReference>
<keyword evidence="14" id="KW-0693">Viral RNA replication</keyword>
<dbReference type="Gene3D" id="2.40.10.10">
    <property type="entry name" value="Trypsin-like serine proteases"/>
    <property type="match status" value="1"/>
</dbReference>
<dbReference type="GO" id="GO:0039694">
    <property type="term" value="P:viral RNA genome replication"/>
    <property type="evidence" value="ECO:0007669"/>
    <property type="project" value="InterPro"/>
</dbReference>
<dbReference type="InterPro" id="IPR044067">
    <property type="entry name" value="PCV_3C_PRO"/>
</dbReference>
<keyword evidence="9" id="KW-0378">Hydrolase</keyword>
<sequence length="1888" mass="211505">MAAPVLVLTQATRDVPILVGGKDDLTFGYLIGPVTQSIPQSRLNMSAVSPKPFKMQQEYLAQLQSADLEEEYDLHALETQTTEIPTLITVVRSSMKTVEHGRLPIPCECGRVIALSNFNGSCESACVCKQESRPVSVKAILQVGPQQKKEELRSAAVLNARVPTPFMDNATQQTHHESTQGQDVCGNMPFRKQLFAGFKCCKGNPFVSCGKRLAYLLRHDTYVARSWDGCVKIKDAMRILGLTNEEITYLIRNDPKDRFVFMGKYIGARWGHTFEAKANLFDCDLDFAYHSTTLAAKASVQNVGLLPMKRQYVHMATAPEFTRHNRPVLYKIDLNVLRKYTNVRQSCEVILAKFVPKEAIRSVTIYGRTYDLFHNANLQGISDYNPFGLIADGRRAIQGVESTTAAMKTLMEQGTSLLSTITDTINNANLTLFGQDVRGIVSKVIRILVNALMARRNFLVPNILFNVSMEFGSQIYSAIQKALGHNATMQGISDTLGELSLGSLSRFIDSNRGICAAGLGSLLAVILQCCMGLPSRGIDHAIKFFGDRSRNLKNIFDFGLVSVPIFTAIGAYLLNSAFGTHTEPELDQYLGGYKEWSDEVLALTCGQTIPLAVRLEKDEKIFFAIDKLFKAGVAFGSAINTKGIRTEGVLHYQRVFKLIEDAKKTCDYTGVFGNKPRTKPVVIQLFGESGVGKSGMTWPLASDLHTAFSDSVESSKKFAADIYFRNTEQEFWDGYAGQNVVVYDDFGQRADTTTAPNEEFMELIRAANLAPYPLHMAELTEKKRTKFCSKAIILTSNVLEQNVNSLTFPDAYRRRIDICAKVENKEEYTKDGFSHGTGGYVKRLDTTKCDGPIDTSPYIMKMYDPETMQPICDPDTGMTKTMDYDEFLTEVLRLARISFKQSQAVNGALEERISESRFQKIRAMFARSQTGEAEISSVYYDAVEQPEGVNFIYTPKVERDLRQRLQGNLKEMITLKNSLILVGVVLAGLGVWSWCGSKSENKTKHHNKGTAPSVQAIPMVMEAASSGDNMTKHKPVMRVEAASSGDNITRNAKVLRVEAKEDRSFAASVHPSVLNTSKDNITKLESRHSGVRLEAFSSGDSKTNHARRLRVEGAEEADMQAWRDASAQDLISHRIISNLYKIKRVRDGTVTPLLNGLFVRENIMLAPRHLMASIRPADEMEIENAMGAVFRVPCCDIRTWFLEASNGFSKDAMLLRFPKIVHSHTDIVKHFQTMPEISVRRVNVCVPTLRSIGNIAALTIMGNTRASMEHVLLNTQLGELRIRDAMRYDLPTRDGDCGAPVICQENSFLRKIAGIHIAALTDGTSAIGQSVSQADLLRGLEKFSQVIVTDYDQLPGFAIRDVKLQLDTEYTTAELVEMCGSCAPTFGYIGKCATAPFSPNDSTIRESVIHGKYNTPITKPSALYNRNVNIMEKNMAKNALNTDYIPKSEVDVAVAEVEVHLLRNRDPRLARVLTYEEAISGSEDSVYIGGLNRGSSPGFPWVLQRKAGTPGKTGWFGDNEYIYDEEVKKVVLERIEKARKGIRTPTVWTDTLKDERRPIEKVDALKTRVFANGPQDYTIAFRMYFLGFIAHIMENRIHNEQSLGTNPYGYDWTVTAKRLQTFGSRVFAGDFSSFDGTLNSCIMVKFVDVVNKFYDDGPENAMIRKVLFLDVFNSIHLCQGTYIQLTHSQPSGNPATTALNSFYNSVSMRIAYYRAAKKAGVIPPRFDEAAAMVSYGDDNVINFSESIQDWFNQETVTEAYATFGMIYTDEAKTGEICKWRTLEQVAYLKRAFRKLESGIYRAPMPLEVILETPNWIRKCPDFQDATRMNVEDSCRELAQHPREIFEKYSDVLIKTFYTVTNEMPLVYTYDSYNEEWDRDMGFLMRDEN</sequence>
<dbReference type="CDD" id="cd23194">
    <property type="entry name" value="Dicistroviridae_RdRp"/>
    <property type="match status" value="1"/>
</dbReference>
<dbReference type="GO" id="GO:0003968">
    <property type="term" value="F:RNA-directed RNA polymerase activity"/>
    <property type="evidence" value="ECO:0007669"/>
    <property type="project" value="InterPro"/>
</dbReference>
<dbReference type="GO" id="GO:0003723">
    <property type="term" value="F:RNA binding"/>
    <property type="evidence" value="ECO:0007669"/>
    <property type="project" value="InterPro"/>
</dbReference>
<dbReference type="InterPro" id="IPR014759">
    <property type="entry name" value="Helicase_SF3_ssRNA_vir"/>
</dbReference>
<dbReference type="GO" id="GO:0006351">
    <property type="term" value="P:DNA-templated transcription"/>
    <property type="evidence" value="ECO:0007669"/>
    <property type="project" value="InterPro"/>
</dbReference>
<evidence type="ECO:0000256" key="12">
    <source>
        <dbReference type="ARBA" id="ARBA00022840"/>
    </source>
</evidence>
<dbReference type="GO" id="GO:0006508">
    <property type="term" value="P:proteolysis"/>
    <property type="evidence" value="ECO:0007669"/>
    <property type="project" value="UniProtKB-KW"/>
</dbReference>
<dbReference type="InterPro" id="IPR043504">
    <property type="entry name" value="Peptidase_S1_PA_chymotrypsin"/>
</dbReference>
<dbReference type="Pfam" id="PF00910">
    <property type="entry name" value="RNA_helicase"/>
    <property type="match status" value="1"/>
</dbReference>
<keyword evidence="15" id="KW-0472">Membrane</keyword>
<gene>
    <name evidence="19" type="primary">NSP</name>
</gene>
<dbReference type="EMBL" id="MH340499">
    <property type="protein sequence ID" value="QCE20587.1"/>
    <property type="molecule type" value="Genomic_RNA"/>
</dbReference>
<comment type="subcellular location">
    <subcellularLocation>
        <location evidence="1">Host cytoplasm</location>
    </subcellularLocation>
    <subcellularLocation>
        <location evidence="2">Host membrane</location>
    </subcellularLocation>
</comment>
<keyword evidence="6" id="KW-0808">Transferase</keyword>
<evidence type="ECO:0000256" key="14">
    <source>
        <dbReference type="ARBA" id="ARBA00022953"/>
    </source>
</evidence>
<keyword evidence="10" id="KW-0347">Helicase</keyword>
<keyword evidence="7" id="KW-0548">Nucleotidyltransferase</keyword>
<organism evidence="19">
    <name type="scientific">Melipona quadrifasciata virus 1a</name>
    <dbReference type="NCBI Taxonomy" id="2571176"/>
    <lineage>
        <taxon>Viruses</taxon>
        <taxon>Riboviria</taxon>
    </lineage>
</organism>
<keyword evidence="4" id="KW-0597">Phosphoprotein</keyword>
<evidence type="ECO:0000259" key="18">
    <source>
        <dbReference type="PROSITE" id="PS51874"/>
    </source>
</evidence>
<evidence type="ECO:0000256" key="15">
    <source>
        <dbReference type="ARBA" id="ARBA00023136"/>
    </source>
</evidence>
<protein>
    <submittedName>
        <fullName evidence="19">Nonstructural protein</fullName>
    </submittedName>
</protein>
<evidence type="ECO:0000256" key="7">
    <source>
        <dbReference type="ARBA" id="ARBA00022695"/>
    </source>
</evidence>
<evidence type="ECO:0000256" key="13">
    <source>
        <dbReference type="ARBA" id="ARBA00022870"/>
    </source>
</evidence>
<dbReference type="PRINTS" id="PR00918">
    <property type="entry name" value="CALICVIRUSNS"/>
</dbReference>
<reference evidence="19" key="1">
    <citation type="submission" date="2018-05" db="EMBL/GenBank/DDBJ databases">
        <title>The virome of a stingless bee affected by an annual syndrome in Southern Brazil.</title>
        <authorList>
            <person name="Caesar L."/>
            <person name="Cibulski S.P."/>
            <person name="Canal C.W."/>
            <person name="Blochtein B."/>
            <person name="Sattler A."/>
            <person name="Haag K.L."/>
        </authorList>
    </citation>
    <scope>NUCLEOTIDE SEQUENCE</scope>
    <source>
        <strain evidence="19">MqV1a</strain>
    </source>
</reference>
<dbReference type="Gene3D" id="3.20.170.30">
    <property type="match status" value="1"/>
</dbReference>
<proteinExistence type="predicted"/>
<evidence type="ECO:0000259" key="16">
    <source>
        <dbReference type="PROSITE" id="PS50507"/>
    </source>
</evidence>
<keyword evidence="5" id="KW-0645">Protease</keyword>
<dbReference type="GO" id="GO:0005524">
    <property type="term" value="F:ATP binding"/>
    <property type="evidence" value="ECO:0007669"/>
    <property type="project" value="UniProtKB-KW"/>
</dbReference>
<evidence type="ECO:0000256" key="1">
    <source>
        <dbReference type="ARBA" id="ARBA00004192"/>
    </source>
</evidence>
<dbReference type="SUPFAM" id="SSF50494">
    <property type="entry name" value="Trypsin-like serine proteases"/>
    <property type="match status" value="1"/>
</dbReference>
<dbReference type="Pfam" id="PF01885">
    <property type="entry name" value="PTS_2-RNA"/>
    <property type="match status" value="1"/>
</dbReference>
<evidence type="ECO:0000256" key="11">
    <source>
        <dbReference type="ARBA" id="ARBA00022807"/>
    </source>
</evidence>
<dbReference type="InterPro" id="IPR009003">
    <property type="entry name" value="Peptidase_S1_PA"/>
</dbReference>
<accession>A0A4D6NVE0</accession>
<dbReference type="GO" id="GO:0003724">
    <property type="term" value="F:RNA helicase activity"/>
    <property type="evidence" value="ECO:0007669"/>
    <property type="project" value="InterPro"/>
</dbReference>
<keyword evidence="8" id="KW-0547">Nucleotide-binding</keyword>
<evidence type="ECO:0000256" key="3">
    <source>
        <dbReference type="ARBA" id="ARBA00022520"/>
    </source>
</evidence>
<dbReference type="Pfam" id="PF00680">
    <property type="entry name" value="RdRP_1"/>
    <property type="match status" value="1"/>
</dbReference>
<evidence type="ECO:0000256" key="8">
    <source>
        <dbReference type="ARBA" id="ARBA00022741"/>
    </source>
</evidence>
<name>A0A4D6NVE0_9VIRU</name>
<evidence type="ECO:0000256" key="4">
    <source>
        <dbReference type="ARBA" id="ARBA00022553"/>
    </source>
</evidence>
<dbReference type="InterPro" id="IPR042081">
    <property type="entry name" value="RNA_2'-PTrans_C"/>
</dbReference>
<dbReference type="SUPFAM" id="SSF56672">
    <property type="entry name" value="DNA/RNA polymerases"/>
    <property type="match status" value="1"/>
</dbReference>
<evidence type="ECO:0000256" key="6">
    <source>
        <dbReference type="ARBA" id="ARBA00022679"/>
    </source>
</evidence>
<keyword evidence="11" id="KW-0788">Thiol protease</keyword>
<keyword evidence="3" id="KW-0191">Covalent protein-RNA linkage</keyword>
<evidence type="ECO:0000256" key="5">
    <source>
        <dbReference type="ARBA" id="ARBA00022670"/>
    </source>
</evidence>
<feature type="domain" description="RdRp catalytic" evidence="16">
    <location>
        <begin position="1624"/>
        <end position="1751"/>
    </location>
</feature>
<keyword evidence="13" id="KW-1043">Host membrane</keyword>
<dbReference type="PROSITE" id="PS51874">
    <property type="entry name" value="PCV_3C_PRO"/>
    <property type="match status" value="1"/>
</dbReference>
<feature type="domain" description="SF3 helicase" evidence="17">
    <location>
        <begin position="660"/>
        <end position="835"/>
    </location>
</feature>
<evidence type="ECO:0000256" key="9">
    <source>
        <dbReference type="ARBA" id="ARBA00022801"/>
    </source>
</evidence>
<evidence type="ECO:0000256" key="10">
    <source>
        <dbReference type="ARBA" id="ARBA00022806"/>
    </source>
</evidence>
<dbReference type="SUPFAM" id="SSF56399">
    <property type="entry name" value="ADP-ribosylation"/>
    <property type="match status" value="1"/>
</dbReference>
<dbReference type="InterPro" id="IPR000199">
    <property type="entry name" value="Peptidase_C3A/C3B_picornavir"/>
</dbReference>
<feature type="domain" description="Peptidase C3" evidence="18">
    <location>
        <begin position="1125"/>
        <end position="1336"/>
    </location>
</feature>
<dbReference type="InterPro" id="IPR043502">
    <property type="entry name" value="DNA/RNA_pol_sf"/>
</dbReference>
<evidence type="ECO:0000256" key="2">
    <source>
        <dbReference type="ARBA" id="ARBA00004551"/>
    </source>
</evidence>